<name>A0A7H9BVX3_PARPN</name>
<evidence type="ECO:0000313" key="18">
    <source>
        <dbReference type="Proteomes" id="UP000509322"/>
    </source>
</evidence>
<dbReference type="GO" id="GO:0017038">
    <property type="term" value="P:protein import"/>
    <property type="evidence" value="ECO:0007669"/>
    <property type="project" value="TreeGrafter"/>
</dbReference>
<dbReference type="Proteomes" id="UP000509322">
    <property type="component" value="Chromosome 2"/>
</dbReference>
<evidence type="ECO:0000259" key="16">
    <source>
        <dbReference type="Pfam" id="PF01618"/>
    </source>
</evidence>
<proteinExistence type="inferred from homology"/>
<feature type="signal peptide" evidence="15">
    <location>
        <begin position="1"/>
        <end position="28"/>
    </location>
</feature>
<keyword evidence="9 14" id="KW-1133">Transmembrane helix</keyword>
<feature type="chain" id="PRO_5028880461" description="Biopolymer transport protein ExbB" evidence="15">
    <location>
        <begin position="29"/>
        <end position="396"/>
    </location>
</feature>
<gene>
    <name evidence="17" type="primary">exbB</name>
    <name evidence="17" type="ORF">HYQ43_15395</name>
</gene>
<keyword evidence="10 14" id="KW-0472">Membrane</keyword>
<feature type="domain" description="MotA/TolQ/ExbB proton channel" evidence="16">
    <location>
        <begin position="244"/>
        <end position="365"/>
    </location>
</feature>
<dbReference type="GO" id="GO:0022857">
    <property type="term" value="F:transmembrane transporter activity"/>
    <property type="evidence" value="ECO:0007669"/>
    <property type="project" value="InterPro"/>
</dbReference>
<protein>
    <recommendedName>
        <fullName evidence="3">Biopolymer transport protein ExbB</fullName>
    </recommendedName>
</protein>
<dbReference type="Pfam" id="PF01618">
    <property type="entry name" value="MotA_ExbB"/>
    <property type="match status" value="1"/>
</dbReference>
<dbReference type="InterPro" id="IPR050790">
    <property type="entry name" value="ExbB/TolQ_transport"/>
</dbReference>
<evidence type="ECO:0000256" key="9">
    <source>
        <dbReference type="ARBA" id="ARBA00022989"/>
    </source>
</evidence>
<feature type="transmembrane region" description="Helical" evidence="14">
    <location>
        <begin position="339"/>
        <end position="360"/>
    </location>
</feature>
<dbReference type="AlphaFoldDB" id="A0A7H9BVX3"/>
<evidence type="ECO:0000256" key="13">
    <source>
        <dbReference type="SAM" id="MobiDB-lite"/>
    </source>
</evidence>
<dbReference type="PANTHER" id="PTHR30625:SF16">
    <property type="entry name" value="BIOPOLYMER TRANSPORT PROTEIN EXBB"/>
    <property type="match status" value="1"/>
</dbReference>
<feature type="transmembrane region" description="Helical" evidence="14">
    <location>
        <begin position="294"/>
        <end position="319"/>
    </location>
</feature>
<keyword evidence="5" id="KW-1003">Cell membrane</keyword>
<dbReference type="InterPro" id="IPR014164">
    <property type="entry name" value="TonB_ExbB_1"/>
</dbReference>
<keyword evidence="6" id="KW-0997">Cell inner membrane</keyword>
<dbReference type="GO" id="GO:0005886">
    <property type="term" value="C:plasma membrane"/>
    <property type="evidence" value="ECO:0007669"/>
    <property type="project" value="UniProtKB-SubCell"/>
</dbReference>
<sequence length="396" mass="39958">MTQMSLPRRRAGTAVALTCLLLAAPTSAQEAATEGQTSPAPEVQTQPAAPAGEPAAPEAAAPEAAAPEAAAPEAAAPAPPAPAATAPEAPAQETPAPAPATDTPAAPSETAPAAIQTPAAPDAAATPGAPAPATPEAAEPAGSSILPQAVQDALSPMLNPPERDPNLPHDLSPMGMFLAADWVVKAVMIGLAFASIVTWTVLVAKLLELMGAMGRAQSGIRRVETAANLPSALAAAGNRNDPVSRMIRAAAAEYDRSVPALDQAGDTGVKERVDSHLDRIEAIAGRRMSRGTGVLATIGSTAPFVGLFGTVWGIMNSFIGISQAQTTNLAVVAPGIAEALLATALGLVAAIPAVVIYNVFARAITGYRLRLANAAAGVKRLVSRDLDFRGTPRTEV</sequence>
<dbReference type="NCBIfam" id="TIGR02797">
    <property type="entry name" value="exbB"/>
    <property type="match status" value="1"/>
</dbReference>
<organism evidence="17 18">
    <name type="scientific">Paracoccus pantotrophus</name>
    <name type="common">Thiosphaera pantotropha</name>
    <dbReference type="NCBI Taxonomy" id="82367"/>
    <lineage>
        <taxon>Bacteria</taxon>
        <taxon>Pseudomonadati</taxon>
        <taxon>Pseudomonadota</taxon>
        <taxon>Alphaproteobacteria</taxon>
        <taxon>Rhodobacterales</taxon>
        <taxon>Paracoccaceae</taxon>
        <taxon>Paracoccus</taxon>
    </lineage>
</organism>
<evidence type="ECO:0000256" key="14">
    <source>
        <dbReference type="SAM" id="Phobius"/>
    </source>
</evidence>
<comment type="subcellular location">
    <subcellularLocation>
        <location evidence="1">Cell inner membrane</location>
        <topology evidence="1">Multi-pass membrane protein</topology>
    </subcellularLocation>
    <subcellularLocation>
        <location evidence="12">Membrane</location>
        <topology evidence="12">Multi-pass membrane protein</topology>
    </subcellularLocation>
</comment>
<comment type="function">
    <text evidence="11">Involved in the TonB-dependent energy-dependent transport of various receptor-bound substrates. Protects ExbD from proteolytic degradation and functionally stabilizes TonB.</text>
</comment>
<evidence type="ECO:0000256" key="12">
    <source>
        <dbReference type="RuleBase" id="RU004057"/>
    </source>
</evidence>
<evidence type="ECO:0000256" key="3">
    <source>
        <dbReference type="ARBA" id="ARBA00022093"/>
    </source>
</evidence>
<feature type="compositionally biased region" description="Low complexity" evidence="13">
    <location>
        <begin position="83"/>
        <end position="128"/>
    </location>
</feature>
<accession>A0A7H9BVX3</accession>
<evidence type="ECO:0000256" key="8">
    <source>
        <dbReference type="ARBA" id="ARBA00022927"/>
    </source>
</evidence>
<keyword evidence="15" id="KW-0732">Signal</keyword>
<feature type="transmembrane region" description="Helical" evidence="14">
    <location>
        <begin position="182"/>
        <end position="207"/>
    </location>
</feature>
<evidence type="ECO:0000256" key="11">
    <source>
        <dbReference type="ARBA" id="ARBA00024816"/>
    </source>
</evidence>
<evidence type="ECO:0000256" key="10">
    <source>
        <dbReference type="ARBA" id="ARBA00023136"/>
    </source>
</evidence>
<comment type="subunit">
    <text evidence="2">The accessory proteins ExbB and ExbD seem to form a complex with TonB.</text>
</comment>
<reference evidence="17 18" key="1">
    <citation type="submission" date="2020-07" db="EMBL/GenBank/DDBJ databases">
        <title>The complete genome of Paracoccus pantotrophus ACCC 10489.</title>
        <authorList>
            <person name="Si Y."/>
        </authorList>
    </citation>
    <scope>NUCLEOTIDE SEQUENCE [LARGE SCALE GENOMIC DNA]</scope>
    <source>
        <strain evidence="17 18">ACCC10489</strain>
    </source>
</reference>
<dbReference type="InterPro" id="IPR002898">
    <property type="entry name" value="MotA_ExbB_proton_chnl"/>
</dbReference>
<keyword evidence="7 14" id="KW-0812">Transmembrane</keyword>
<dbReference type="PANTHER" id="PTHR30625">
    <property type="entry name" value="PROTEIN TOLQ"/>
    <property type="match status" value="1"/>
</dbReference>
<evidence type="ECO:0000256" key="2">
    <source>
        <dbReference type="ARBA" id="ARBA00011471"/>
    </source>
</evidence>
<keyword evidence="8 12" id="KW-0653">Protein transport</keyword>
<evidence type="ECO:0000256" key="1">
    <source>
        <dbReference type="ARBA" id="ARBA00004429"/>
    </source>
</evidence>
<comment type="similarity">
    <text evidence="12">Belongs to the exbB/tolQ family.</text>
</comment>
<evidence type="ECO:0000256" key="15">
    <source>
        <dbReference type="SAM" id="SignalP"/>
    </source>
</evidence>
<evidence type="ECO:0000313" key="17">
    <source>
        <dbReference type="EMBL" id="QLH15554.1"/>
    </source>
</evidence>
<evidence type="ECO:0000256" key="6">
    <source>
        <dbReference type="ARBA" id="ARBA00022519"/>
    </source>
</evidence>
<evidence type="ECO:0000256" key="7">
    <source>
        <dbReference type="ARBA" id="ARBA00022692"/>
    </source>
</evidence>
<feature type="compositionally biased region" description="Low complexity" evidence="13">
    <location>
        <begin position="47"/>
        <end position="76"/>
    </location>
</feature>
<evidence type="ECO:0000256" key="5">
    <source>
        <dbReference type="ARBA" id="ARBA00022475"/>
    </source>
</evidence>
<evidence type="ECO:0000256" key="4">
    <source>
        <dbReference type="ARBA" id="ARBA00022448"/>
    </source>
</evidence>
<feature type="compositionally biased region" description="Polar residues" evidence="13">
    <location>
        <begin position="34"/>
        <end position="46"/>
    </location>
</feature>
<keyword evidence="4 12" id="KW-0813">Transport</keyword>
<dbReference type="RefSeq" id="WP_179921675.1">
    <property type="nucleotide sequence ID" value="NZ_CP058690.1"/>
</dbReference>
<feature type="region of interest" description="Disordered" evidence="13">
    <location>
        <begin position="26"/>
        <end position="141"/>
    </location>
</feature>
<dbReference type="EMBL" id="CP058690">
    <property type="protein sequence ID" value="QLH15554.1"/>
    <property type="molecule type" value="Genomic_DNA"/>
</dbReference>